<dbReference type="CDD" id="cd02440">
    <property type="entry name" value="AdoMet_MTases"/>
    <property type="match status" value="1"/>
</dbReference>
<keyword evidence="3 11" id="KW-0489">Methyltransferase</keyword>
<feature type="binding site" evidence="11">
    <location>
        <position position="99"/>
    </location>
    <ligand>
        <name>[4Fe-4S] cluster</name>
        <dbReference type="ChEBI" id="CHEBI:49883"/>
    </ligand>
</feature>
<comment type="similarity">
    <text evidence="11">Belongs to the class I-like SAM-binding methyltransferase superfamily. RNA M5U methyltransferase family. RlmD subfamily.</text>
</comment>
<evidence type="ECO:0000256" key="10">
    <source>
        <dbReference type="ARBA" id="ARBA00059995"/>
    </source>
</evidence>
<evidence type="ECO:0000256" key="3">
    <source>
        <dbReference type="ARBA" id="ARBA00022603"/>
    </source>
</evidence>
<evidence type="ECO:0000256" key="7">
    <source>
        <dbReference type="ARBA" id="ARBA00023004"/>
    </source>
</evidence>
<dbReference type="SUPFAM" id="SSF53335">
    <property type="entry name" value="S-adenosyl-L-methionine-dependent methyltransferases"/>
    <property type="match status" value="1"/>
</dbReference>
<dbReference type="HAMAP" id="MF_01010">
    <property type="entry name" value="23SrRNA_methyltr_RlmD"/>
    <property type="match status" value="1"/>
</dbReference>
<dbReference type="GO" id="GO:0070475">
    <property type="term" value="P:rRNA base methylation"/>
    <property type="evidence" value="ECO:0007669"/>
    <property type="project" value="TreeGrafter"/>
</dbReference>
<dbReference type="EMBL" id="SEZJ01000012">
    <property type="protein sequence ID" value="RYU45568.1"/>
    <property type="molecule type" value="Genomic_DNA"/>
</dbReference>
<evidence type="ECO:0000256" key="11">
    <source>
        <dbReference type="HAMAP-Rule" id="MF_01010"/>
    </source>
</evidence>
<dbReference type="Proteomes" id="UP000293465">
    <property type="component" value="Unassembled WGS sequence"/>
</dbReference>
<dbReference type="EC" id="2.1.1.190" evidence="11"/>
<feature type="binding site" evidence="11">
    <location>
        <position position="93"/>
    </location>
    <ligand>
        <name>[4Fe-4S] cluster</name>
        <dbReference type="ChEBI" id="CHEBI:49883"/>
    </ligand>
</feature>
<evidence type="ECO:0000256" key="9">
    <source>
        <dbReference type="ARBA" id="ARBA00052756"/>
    </source>
</evidence>
<dbReference type="NCBIfam" id="NF009639">
    <property type="entry name" value="PRK13168.1"/>
    <property type="match status" value="1"/>
</dbReference>
<dbReference type="GO" id="GO:0070041">
    <property type="term" value="F:rRNA (uridine-C5-)-methyltransferase activity"/>
    <property type="evidence" value="ECO:0007669"/>
    <property type="project" value="UniProtKB-UniRule"/>
</dbReference>
<dbReference type="GO" id="GO:0051539">
    <property type="term" value="F:4 iron, 4 sulfur cluster binding"/>
    <property type="evidence" value="ECO:0007669"/>
    <property type="project" value="UniProtKB-KW"/>
</dbReference>
<dbReference type="Pfam" id="PF05958">
    <property type="entry name" value="tRNA_U5-meth_tr"/>
    <property type="match status" value="1"/>
</dbReference>
<evidence type="ECO:0000256" key="2">
    <source>
        <dbReference type="ARBA" id="ARBA00022552"/>
    </source>
</evidence>
<dbReference type="InterPro" id="IPR029063">
    <property type="entry name" value="SAM-dependent_MTases_sf"/>
</dbReference>
<name>A0A4Q5KJW0_9GAMM</name>
<dbReference type="InterPro" id="IPR030391">
    <property type="entry name" value="MeTrfase_TrmA_CS"/>
</dbReference>
<sequence length="449" mass="50936">MALILVNQAIIMAQFFKAKKKASVNTKHQSVDVVRLDHNGAGIAFVDKKPVFIDGALPEEKVIIQFTEQKKQYARAKLIKLIQKSTKRQAPICQHYHECGGCNLQHLQHQEQIVAKDQKLQELMQKQGVDHCEVVSPIIDNEQGYRRRARISLMVNKQTNQLDFGFRKKQSKAIVNVRHCPVLVQELDQHLESLFALLNQLKGKKHLGHVELVQADNGSVLLIRHVAEFNEKDRQALVNYCEERNFILYLMPESDVLTHVCGEEPYYVIDGAKIYFTPKDFIQVNRHVNDKMVEQALSWLNLNETDSVLDLFCGLGNFSLPLAQKVKNVVGIEGVDEMVQRAQSNAKRNGLDNVTFYQANLEEDITEQVWASTKFTKILLDPARAGAAGVMETVAKLTPQTVVYVSCNPATLARDSQLLIQHGYKLTRLGMLDMFPHTGHLESMALFER</sequence>
<dbReference type="NCBIfam" id="TIGR00479">
    <property type="entry name" value="rumA"/>
    <property type="match status" value="1"/>
</dbReference>
<evidence type="ECO:0000313" key="16">
    <source>
        <dbReference type="Proteomes" id="UP000293465"/>
    </source>
</evidence>
<dbReference type="FunFam" id="2.40.50.140:FF:000097">
    <property type="entry name" value="23S rRNA (uracil(1939)-C(5))-methyltransferase RlmD"/>
    <property type="match status" value="1"/>
</dbReference>
<evidence type="ECO:0000259" key="14">
    <source>
        <dbReference type="PROSITE" id="PS50926"/>
    </source>
</evidence>
<feature type="binding site" evidence="11 12">
    <location>
        <position position="381"/>
    </location>
    <ligand>
        <name>S-adenosyl-L-methionine</name>
        <dbReference type="ChEBI" id="CHEBI:59789"/>
    </ligand>
</feature>
<gene>
    <name evidence="11 15" type="primary">rlmD</name>
    <name evidence="15" type="ORF">ERW49_13710</name>
</gene>
<dbReference type="InterPro" id="IPR010280">
    <property type="entry name" value="U5_MeTrfase_fam"/>
</dbReference>
<dbReference type="PROSITE" id="PS50926">
    <property type="entry name" value="TRAM"/>
    <property type="match status" value="1"/>
</dbReference>
<keyword evidence="2 11" id="KW-0698">rRNA processing</keyword>
<dbReference type="PROSITE" id="PS51687">
    <property type="entry name" value="SAM_MT_RNA_M5U"/>
    <property type="match status" value="1"/>
</dbReference>
<dbReference type="AlphaFoldDB" id="A0A4Q5KJW0"/>
<feature type="binding site" evidence="11">
    <location>
        <position position="360"/>
    </location>
    <ligand>
        <name>S-adenosyl-L-methionine</name>
        <dbReference type="ChEBI" id="CHEBI:59789"/>
    </ligand>
</feature>
<dbReference type="GO" id="GO:0005506">
    <property type="term" value="F:iron ion binding"/>
    <property type="evidence" value="ECO:0007669"/>
    <property type="project" value="UniProtKB-UniRule"/>
</dbReference>
<keyword evidence="4 11" id="KW-0808">Transferase</keyword>
<feature type="domain" description="TRAM" evidence="14">
    <location>
        <begin position="21"/>
        <end position="80"/>
    </location>
</feature>
<accession>A0A4Q5KJW0</accession>
<feature type="binding site" evidence="11 12">
    <location>
        <position position="333"/>
    </location>
    <ligand>
        <name>S-adenosyl-L-methionine</name>
        <dbReference type="ChEBI" id="CHEBI:59789"/>
    </ligand>
</feature>
<comment type="caution">
    <text evidence="15">The sequence shown here is derived from an EMBL/GenBank/DDBJ whole genome shotgun (WGS) entry which is preliminary data.</text>
</comment>
<comment type="catalytic activity">
    <reaction evidence="9 11">
        <text>uridine(1939) in 23S rRNA + S-adenosyl-L-methionine = 5-methyluridine(1939) in 23S rRNA + S-adenosyl-L-homocysteine + H(+)</text>
        <dbReference type="Rhea" id="RHEA:42908"/>
        <dbReference type="Rhea" id="RHEA-COMP:10278"/>
        <dbReference type="Rhea" id="RHEA-COMP:10279"/>
        <dbReference type="ChEBI" id="CHEBI:15378"/>
        <dbReference type="ChEBI" id="CHEBI:57856"/>
        <dbReference type="ChEBI" id="CHEBI:59789"/>
        <dbReference type="ChEBI" id="CHEBI:65315"/>
        <dbReference type="ChEBI" id="CHEBI:74447"/>
        <dbReference type="EC" id="2.1.1.190"/>
    </reaction>
</comment>
<evidence type="ECO:0000256" key="12">
    <source>
        <dbReference type="PROSITE-ProRule" id="PRU01024"/>
    </source>
</evidence>
<feature type="active site" description="Nucleophile" evidence="11 12">
    <location>
        <position position="407"/>
    </location>
</feature>
<comment type="function">
    <text evidence="10 11">Catalyzes the formation of 5-methyl-uridine at position 1939 (m5U1939) in 23S rRNA.</text>
</comment>
<dbReference type="InterPro" id="IPR002792">
    <property type="entry name" value="TRAM_dom"/>
</dbReference>
<keyword evidence="5 11" id="KW-0949">S-adenosyl-L-methionine</keyword>
<dbReference type="InterPro" id="IPR030390">
    <property type="entry name" value="MeTrfase_TrmA_AS"/>
</dbReference>
<dbReference type="Pfam" id="PF01938">
    <property type="entry name" value="TRAM"/>
    <property type="match status" value="1"/>
</dbReference>
<dbReference type="PROSITE" id="PS01231">
    <property type="entry name" value="TRMA_2"/>
    <property type="match status" value="1"/>
</dbReference>
<evidence type="ECO:0000256" key="6">
    <source>
        <dbReference type="ARBA" id="ARBA00022723"/>
    </source>
</evidence>
<dbReference type="InterPro" id="IPR012340">
    <property type="entry name" value="NA-bd_OB-fold"/>
</dbReference>
<dbReference type="PANTHER" id="PTHR11061:SF49">
    <property type="entry name" value="23S RRNA (URACIL(1939)-C(5))-METHYLTRANSFERASE RLMD"/>
    <property type="match status" value="1"/>
</dbReference>
<feature type="binding site" evidence="11 12">
    <location>
        <position position="312"/>
    </location>
    <ligand>
        <name>S-adenosyl-L-methionine</name>
        <dbReference type="ChEBI" id="CHEBI:59789"/>
    </ligand>
</feature>
<evidence type="ECO:0000256" key="13">
    <source>
        <dbReference type="PROSITE-ProRule" id="PRU10015"/>
    </source>
</evidence>
<dbReference type="Gene3D" id="3.40.50.150">
    <property type="entry name" value="Vaccinia Virus protein VP39"/>
    <property type="match status" value="1"/>
</dbReference>
<evidence type="ECO:0000256" key="5">
    <source>
        <dbReference type="ARBA" id="ARBA00022691"/>
    </source>
</evidence>
<keyword evidence="8 11" id="KW-0411">Iron-sulfur</keyword>
<feature type="binding site" evidence="11 12">
    <location>
        <position position="283"/>
    </location>
    <ligand>
        <name>S-adenosyl-L-methionine</name>
        <dbReference type="ChEBI" id="CHEBI:59789"/>
    </ligand>
</feature>
<reference evidence="15 16" key="1">
    <citation type="submission" date="2019-02" db="EMBL/GenBank/DDBJ databases">
        <title>Genome sequences of Aliivibrio finisterrensis strains from farmed Atlantic salmon.</title>
        <authorList>
            <person name="Bowman J.P."/>
        </authorList>
    </citation>
    <scope>NUCLEOTIDE SEQUENCE [LARGE SCALE GENOMIC DNA]</scope>
    <source>
        <strain evidence="15 16">A32</strain>
    </source>
</reference>
<dbReference type="OrthoDB" id="9804590at2"/>
<feature type="binding site" evidence="11">
    <location>
        <position position="317"/>
    </location>
    <ligand>
        <name>S-adenosyl-L-methionine</name>
        <dbReference type="ChEBI" id="CHEBI:59789"/>
    </ligand>
</feature>
<evidence type="ECO:0000256" key="1">
    <source>
        <dbReference type="ARBA" id="ARBA00022485"/>
    </source>
</evidence>
<feature type="active site" evidence="13">
    <location>
        <position position="407"/>
    </location>
</feature>
<dbReference type="Gene3D" id="2.40.50.1070">
    <property type="match status" value="1"/>
</dbReference>
<keyword evidence="1 11" id="KW-0004">4Fe-4S</keyword>
<dbReference type="Gene3D" id="2.40.50.140">
    <property type="entry name" value="Nucleic acid-binding proteins"/>
    <property type="match status" value="1"/>
</dbReference>
<dbReference type="GO" id="GO:0003723">
    <property type="term" value="F:RNA binding"/>
    <property type="evidence" value="ECO:0007669"/>
    <property type="project" value="InterPro"/>
</dbReference>
<keyword evidence="7 11" id="KW-0408">Iron</keyword>
<organism evidence="15 16">
    <name type="scientific">Aliivibrio finisterrensis</name>
    <dbReference type="NCBI Taxonomy" id="511998"/>
    <lineage>
        <taxon>Bacteria</taxon>
        <taxon>Pseudomonadati</taxon>
        <taxon>Pseudomonadota</taxon>
        <taxon>Gammaproteobacteria</taxon>
        <taxon>Vibrionales</taxon>
        <taxon>Vibrionaceae</taxon>
        <taxon>Aliivibrio</taxon>
    </lineage>
</organism>
<protein>
    <recommendedName>
        <fullName evidence="11">23S rRNA (uracil(1939)-C(5))-methyltransferase RlmD</fullName>
        <ecNumber evidence="11">2.1.1.190</ecNumber>
    </recommendedName>
    <alternativeName>
        <fullName evidence="11">23S rRNA(m5U1939)-methyltransferase</fullName>
    </alternativeName>
</protein>
<dbReference type="InterPro" id="IPR001566">
    <property type="entry name" value="23S_rRNA_MeTrfase_RlmD"/>
</dbReference>
<evidence type="ECO:0000256" key="8">
    <source>
        <dbReference type="ARBA" id="ARBA00023014"/>
    </source>
</evidence>
<proteinExistence type="inferred from homology"/>
<dbReference type="SUPFAM" id="SSF50249">
    <property type="entry name" value="Nucleic acid-binding proteins"/>
    <property type="match status" value="1"/>
</dbReference>
<evidence type="ECO:0000256" key="4">
    <source>
        <dbReference type="ARBA" id="ARBA00022679"/>
    </source>
</evidence>
<evidence type="ECO:0000313" key="15">
    <source>
        <dbReference type="EMBL" id="RYU45568.1"/>
    </source>
</evidence>
<feature type="binding site" evidence="11">
    <location>
        <position position="102"/>
    </location>
    <ligand>
        <name>[4Fe-4S] cluster</name>
        <dbReference type="ChEBI" id="CHEBI:49883"/>
    </ligand>
</feature>
<feature type="binding site" evidence="11">
    <location>
        <position position="180"/>
    </location>
    <ligand>
        <name>[4Fe-4S] cluster</name>
        <dbReference type="ChEBI" id="CHEBI:49883"/>
    </ligand>
</feature>
<keyword evidence="6 11" id="KW-0479">Metal-binding</keyword>
<dbReference type="PROSITE" id="PS01230">
    <property type="entry name" value="TRMA_1"/>
    <property type="match status" value="1"/>
</dbReference>
<dbReference type="FunFam" id="3.40.50.150:FF:000009">
    <property type="entry name" value="23S rRNA (Uracil(1939)-C(5))-methyltransferase RlmD"/>
    <property type="match status" value="1"/>
</dbReference>
<dbReference type="PANTHER" id="PTHR11061">
    <property type="entry name" value="RNA M5U METHYLTRANSFERASE"/>
    <property type="match status" value="1"/>
</dbReference>